<organism evidence="9 10">
    <name type="scientific">Scopulibacillus cellulosilyticus</name>
    <dbReference type="NCBI Taxonomy" id="2665665"/>
    <lineage>
        <taxon>Bacteria</taxon>
        <taxon>Bacillati</taxon>
        <taxon>Bacillota</taxon>
        <taxon>Bacilli</taxon>
        <taxon>Bacillales</taxon>
        <taxon>Sporolactobacillaceae</taxon>
        <taxon>Scopulibacillus</taxon>
    </lineage>
</organism>
<reference evidence="10" key="1">
    <citation type="journal article" date="2019" name="Int. J. Syst. Evol. Microbiol.">
        <title>The Global Catalogue of Microorganisms (GCM) 10K type strain sequencing project: providing services to taxonomists for standard genome sequencing and annotation.</title>
        <authorList>
            <consortium name="The Broad Institute Genomics Platform"/>
            <consortium name="The Broad Institute Genome Sequencing Center for Infectious Disease"/>
            <person name="Wu L."/>
            <person name="Ma J."/>
        </authorList>
    </citation>
    <scope>NUCLEOTIDE SEQUENCE [LARGE SCALE GENOMIC DNA]</scope>
    <source>
        <strain evidence="10">CGMCC 1.16305</strain>
    </source>
</reference>
<dbReference type="SUPFAM" id="SSF144083">
    <property type="entry name" value="Magnesium transport protein CorA, transmembrane region"/>
    <property type="match status" value="1"/>
</dbReference>
<evidence type="ECO:0000256" key="5">
    <source>
        <dbReference type="ARBA" id="ARBA00022692"/>
    </source>
</evidence>
<evidence type="ECO:0000256" key="7">
    <source>
        <dbReference type="ARBA" id="ARBA00023136"/>
    </source>
</evidence>
<sequence>MIRTLAITNELDIMQDVPLEELSDLKFAWYWVDFNSPSEEEAVLLEDHFHFHQLAVEDCYHLLQRPKIDYYGDYNFFVLHALNQKTLKPDEVDLFVGDNFIVTFHYAHLRVVDTVWQNVLSNKEIWHHDSSYISYMIIDKLVDDYFPIVHQIEDQLNLIEDKDEKSGVLMDEVFDIRSDLLKLRRTIVPMRDLLYQILNSDRLDIIKEHRAYYIDIHDHLLKLAEIIESNRDLTSDLRDNYLSLNSFRMNKIMFTLTIITSVFIPLTFISGIYGMNFTNMPELHWRYGYFIVLGVMAIIGVALVLWFKIKGWFNVFK</sequence>
<name>A0ABW2PSF5_9BACL</name>
<keyword evidence="7 8" id="KW-0472">Membrane</keyword>
<dbReference type="SUPFAM" id="SSF143865">
    <property type="entry name" value="CorA soluble domain-like"/>
    <property type="match status" value="1"/>
</dbReference>
<dbReference type="InterPro" id="IPR002523">
    <property type="entry name" value="MgTranspt_CorA/ZnTranspt_ZntB"/>
</dbReference>
<comment type="similarity">
    <text evidence="2 8">Belongs to the CorA metal ion transporter (MIT) (TC 1.A.35) family.</text>
</comment>
<evidence type="ECO:0000256" key="8">
    <source>
        <dbReference type="RuleBase" id="RU362010"/>
    </source>
</evidence>
<keyword evidence="10" id="KW-1185">Reference proteome</keyword>
<protein>
    <recommendedName>
        <fullName evidence="8">Magnesium transport protein CorA</fullName>
    </recommendedName>
</protein>
<evidence type="ECO:0000256" key="3">
    <source>
        <dbReference type="ARBA" id="ARBA00022448"/>
    </source>
</evidence>
<feature type="transmembrane region" description="Helical" evidence="8">
    <location>
        <begin position="252"/>
        <end position="275"/>
    </location>
</feature>
<feature type="transmembrane region" description="Helical" evidence="8">
    <location>
        <begin position="287"/>
        <end position="307"/>
    </location>
</feature>
<dbReference type="Proteomes" id="UP001596505">
    <property type="component" value="Unassembled WGS sequence"/>
</dbReference>
<dbReference type="RefSeq" id="WP_380962485.1">
    <property type="nucleotide sequence ID" value="NZ_JBHTCO010000001.1"/>
</dbReference>
<evidence type="ECO:0000313" key="9">
    <source>
        <dbReference type="EMBL" id="MFC7391465.1"/>
    </source>
</evidence>
<gene>
    <name evidence="8 9" type="primary">corA</name>
    <name evidence="9" type="ORF">ACFQRG_00375</name>
</gene>
<evidence type="ECO:0000256" key="4">
    <source>
        <dbReference type="ARBA" id="ARBA00022475"/>
    </source>
</evidence>
<keyword evidence="3 8" id="KW-0813">Transport</keyword>
<evidence type="ECO:0000256" key="2">
    <source>
        <dbReference type="ARBA" id="ARBA00009765"/>
    </source>
</evidence>
<dbReference type="InterPro" id="IPR004488">
    <property type="entry name" value="Mg/Co-transport_prot_CorA"/>
</dbReference>
<dbReference type="Gene3D" id="3.30.460.20">
    <property type="entry name" value="CorA soluble domain-like"/>
    <property type="match status" value="1"/>
</dbReference>
<evidence type="ECO:0000256" key="6">
    <source>
        <dbReference type="ARBA" id="ARBA00022989"/>
    </source>
</evidence>
<dbReference type="Pfam" id="PF01544">
    <property type="entry name" value="CorA"/>
    <property type="match status" value="1"/>
</dbReference>
<dbReference type="InterPro" id="IPR045863">
    <property type="entry name" value="CorA_TM1_TM2"/>
</dbReference>
<dbReference type="EMBL" id="JBHTCO010000001">
    <property type="protein sequence ID" value="MFC7391465.1"/>
    <property type="molecule type" value="Genomic_DNA"/>
</dbReference>
<comment type="subcellular location">
    <subcellularLocation>
        <location evidence="1">Cell membrane</location>
        <topology evidence="1">Multi-pass membrane protein</topology>
    </subcellularLocation>
    <subcellularLocation>
        <location evidence="8">Membrane</location>
        <topology evidence="8">Multi-pass membrane protein</topology>
    </subcellularLocation>
</comment>
<proteinExistence type="inferred from homology"/>
<keyword evidence="4 8" id="KW-1003">Cell membrane</keyword>
<keyword evidence="5 8" id="KW-0812">Transmembrane</keyword>
<accession>A0ABW2PSF5</accession>
<keyword evidence="6 8" id="KW-1133">Transmembrane helix</keyword>
<comment type="function">
    <text evidence="8">Mediates influx of magnesium ions.</text>
</comment>
<dbReference type="Gene3D" id="1.20.58.340">
    <property type="entry name" value="Magnesium transport protein CorA, transmembrane region"/>
    <property type="match status" value="2"/>
</dbReference>
<dbReference type="InterPro" id="IPR045861">
    <property type="entry name" value="CorA_cytoplasmic_dom"/>
</dbReference>
<dbReference type="NCBIfam" id="TIGR00383">
    <property type="entry name" value="corA"/>
    <property type="match status" value="1"/>
</dbReference>
<dbReference type="CDD" id="cd12831">
    <property type="entry name" value="TmCorA-like_u2"/>
    <property type="match status" value="1"/>
</dbReference>
<dbReference type="PANTHER" id="PTHR46494">
    <property type="entry name" value="CORA FAMILY METAL ION TRANSPORTER (EUROFUNG)"/>
    <property type="match status" value="1"/>
</dbReference>
<dbReference type="PANTHER" id="PTHR46494:SF1">
    <property type="entry name" value="CORA FAMILY METAL ION TRANSPORTER (EUROFUNG)"/>
    <property type="match status" value="1"/>
</dbReference>
<keyword evidence="8" id="KW-0406">Ion transport</keyword>
<keyword evidence="8" id="KW-0460">Magnesium</keyword>
<comment type="caution">
    <text evidence="9">The sequence shown here is derived from an EMBL/GenBank/DDBJ whole genome shotgun (WGS) entry which is preliminary data.</text>
</comment>
<evidence type="ECO:0000256" key="1">
    <source>
        <dbReference type="ARBA" id="ARBA00004651"/>
    </source>
</evidence>
<evidence type="ECO:0000313" key="10">
    <source>
        <dbReference type="Proteomes" id="UP001596505"/>
    </source>
</evidence>